<dbReference type="InterPro" id="IPR016130">
    <property type="entry name" value="Tyr_Pase_AS"/>
</dbReference>
<evidence type="ECO:0000259" key="7">
    <source>
        <dbReference type="PROSITE" id="PS50055"/>
    </source>
</evidence>
<dbReference type="EMBL" id="CAXDID020000016">
    <property type="protein sequence ID" value="CAL5983865.1"/>
    <property type="molecule type" value="Genomic_DNA"/>
</dbReference>
<proteinExistence type="inferred from homology"/>
<dbReference type="Pfam" id="PF14671">
    <property type="entry name" value="DSPn"/>
    <property type="match status" value="1"/>
</dbReference>
<evidence type="ECO:0000256" key="5">
    <source>
        <dbReference type="SAM" id="MobiDB-lite"/>
    </source>
</evidence>
<feature type="domain" description="Tyrosine specific protein phosphatases" evidence="8">
    <location>
        <begin position="242"/>
        <end position="306"/>
    </location>
</feature>
<keyword evidence="4" id="KW-0904">Protein phosphatase</keyword>
<accession>A0AA86QKP6</accession>
<comment type="caution">
    <text evidence="9">The sequence shown here is derived from an EMBL/GenBank/DDBJ whole genome shotgun (WGS) entry which is preliminary data.</text>
</comment>
<dbReference type="Proteomes" id="UP001642409">
    <property type="component" value="Unassembled WGS sequence"/>
</dbReference>
<dbReference type="InterPro" id="IPR020422">
    <property type="entry name" value="TYR_PHOSPHATASE_DUAL_dom"/>
</dbReference>
<dbReference type="Pfam" id="PF22785">
    <property type="entry name" value="Tc-R-P"/>
    <property type="match status" value="1"/>
</dbReference>
<evidence type="ECO:0000256" key="1">
    <source>
        <dbReference type="ARBA" id="ARBA00007315"/>
    </source>
</evidence>
<dbReference type="SMART" id="SM00404">
    <property type="entry name" value="PTPc_motif"/>
    <property type="match status" value="1"/>
</dbReference>
<dbReference type="SUPFAM" id="SSF52799">
    <property type="entry name" value="(Phosphotyrosine protein) phosphatases II"/>
    <property type="match status" value="2"/>
</dbReference>
<name>A0AA86QKP6_9EUKA</name>
<evidence type="ECO:0000259" key="8">
    <source>
        <dbReference type="PROSITE" id="PS50056"/>
    </source>
</evidence>
<keyword evidence="3" id="KW-0378">Hydrolase</keyword>
<evidence type="ECO:0000256" key="2">
    <source>
        <dbReference type="ARBA" id="ARBA00013064"/>
    </source>
</evidence>
<comment type="similarity">
    <text evidence="1">Belongs to the protein-tyrosine phosphatase family. Non-receptor class CDC14 subfamily.</text>
</comment>
<gene>
    <name evidence="9" type="ORF">HINF_LOCUS48095</name>
    <name evidence="10" type="ORF">HINF_LOCUS7829</name>
</gene>
<reference evidence="9" key="1">
    <citation type="submission" date="2023-06" db="EMBL/GenBank/DDBJ databases">
        <authorList>
            <person name="Kurt Z."/>
        </authorList>
    </citation>
    <scope>NUCLEOTIDE SEQUENCE</scope>
</reference>
<dbReference type="GO" id="GO:0004725">
    <property type="term" value="F:protein tyrosine phosphatase activity"/>
    <property type="evidence" value="ECO:0007669"/>
    <property type="project" value="UniProtKB-EC"/>
</dbReference>
<feature type="domain" description="Tyrosine-protein phosphatase" evidence="6">
    <location>
        <begin position="175"/>
        <end position="319"/>
    </location>
</feature>
<evidence type="ECO:0000256" key="3">
    <source>
        <dbReference type="ARBA" id="ARBA00022801"/>
    </source>
</evidence>
<dbReference type="InterPro" id="IPR000242">
    <property type="entry name" value="PTP_cat"/>
</dbReference>
<keyword evidence="11" id="KW-1185">Reference proteome</keyword>
<dbReference type="PANTHER" id="PTHR23339">
    <property type="entry name" value="TYROSINE SPECIFIC PROTEIN PHOSPHATASE AND DUAL SPECIFICITY PROTEIN PHOSPHATASE"/>
    <property type="match status" value="1"/>
</dbReference>
<organism evidence="9">
    <name type="scientific">Hexamita inflata</name>
    <dbReference type="NCBI Taxonomy" id="28002"/>
    <lineage>
        <taxon>Eukaryota</taxon>
        <taxon>Metamonada</taxon>
        <taxon>Diplomonadida</taxon>
        <taxon>Hexamitidae</taxon>
        <taxon>Hexamitinae</taxon>
        <taxon>Hexamita</taxon>
    </lineage>
</organism>
<dbReference type="EC" id="3.1.3.48" evidence="2"/>
<reference evidence="10 11" key="2">
    <citation type="submission" date="2024-07" db="EMBL/GenBank/DDBJ databases">
        <authorList>
            <person name="Akdeniz Z."/>
        </authorList>
    </citation>
    <scope>NUCLEOTIDE SEQUENCE [LARGE SCALE GENOMIC DNA]</scope>
</reference>
<evidence type="ECO:0000259" key="6">
    <source>
        <dbReference type="PROSITE" id="PS50054"/>
    </source>
</evidence>
<evidence type="ECO:0000313" key="9">
    <source>
        <dbReference type="EMBL" id="CAI9960450.1"/>
    </source>
</evidence>
<dbReference type="InterPro" id="IPR029260">
    <property type="entry name" value="DSPn"/>
</dbReference>
<dbReference type="EMBL" id="CATOUU010000931">
    <property type="protein sequence ID" value="CAI9960450.1"/>
    <property type="molecule type" value="Genomic_DNA"/>
</dbReference>
<dbReference type="PROSITE" id="PS50056">
    <property type="entry name" value="TYR_PHOSPHATASE_2"/>
    <property type="match status" value="1"/>
</dbReference>
<sequence>MSGPFEFIPDQVSIQITDQAPQNDEKYIFLSIESVIVYKAYNQDFGPMSIQQTYDFVKILDEQLKQRGQKILILYCSSKPSAYSNLLALLCLYLVVKGEDLKSVLTKLQKMPQYVPFRDISNGACPYGVTVDDLVCAFIKARQKQVHIPDKFTSAYISLQKGNISEIVSGKLYACPSPIDPQHVLYKQQPLSPVIFTKAFKELGVKALVRLNDSYYQRSDFINQMIRHYDLQFPDGSTPPDDLILKFFKIIDDDNCVAVHCMAGLGRTGTLLSLELMRKYEFTAREAIAWLRLSRPGSISGQQQSFLCGIEDRIKKLGVKKQLQIVPKYTVFQIDNIDDFEENKTVTRANVNKRRGKTEPKSGGLGLPMLKSRKRGAEV</sequence>
<feature type="region of interest" description="Disordered" evidence="5">
    <location>
        <begin position="352"/>
        <end position="379"/>
    </location>
</feature>
<evidence type="ECO:0000256" key="4">
    <source>
        <dbReference type="ARBA" id="ARBA00022912"/>
    </source>
</evidence>
<dbReference type="InterPro" id="IPR029021">
    <property type="entry name" value="Prot-tyrosine_phosphatase-like"/>
</dbReference>
<dbReference type="PROSITE" id="PS50055">
    <property type="entry name" value="TYR_PHOSPHATASE_PTP"/>
    <property type="match status" value="1"/>
</dbReference>
<protein>
    <recommendedName>
        <fullName evidence="2">protein-tyrosine-phosphatase</fullName>
        <ecNumber evidence="2">3.1.3.48</ecNumber>
    </recommendedName>
</protein>
<dbReference type="InterPro" id="IPR000387">
    <property type="entry name" value="Tyr_Pase_dom"/>
</dbReference>
<dbReference type="AlphaFoldDB" id="A0AA86QKP6"/>
<dbReference type="InterPro" id="IPR003595">
    <property type="entry name" value="Tyr_Pase_cat"/>
</dbReference>
<dbReference type="FunFam" id="3.90.190.10:FF:000006">
    <property type="entry name" value="Dual specificity protein phosphatase CDC14B"/>
    <property type="match status" value="1"/>
</dbReference>
<feature type="domain" description="Tyrosine-protein phosphatase" evidence="7">
    <location>
        <begin position="4"/>
        <end position="277"/>
    </location>
</feature>
<evidence type="ECO:0000313" key="11">
    <source>
        <dbReference type="Proteomes" id="UP001642409"/>
    </source>
</evidence>
<dbReference type="Gene3D" id="3.90.190.10">
    <property type="entry name" value="Protein tyrosine phosphatase superfamily"/>
    <property type="match status" value="2"/>
</dbReference>
<dbReference type="PROSITE" id="PS50054">
    <property type="entry name" value="TYR_PHOSPHATASE_DUAL"/>
    <property type="match status" value="1"/>
</dbReference>
<evidence type="ECO:0000313" key="10">
    <source>
        <dbReference type="EMBL" id="CAL5983865.1"/>
    </source>
</evidence>
<dbReference type="PROSITE" id="PS00383">
    <property type="entry name" value="TYR_PHOSPHATASE_1"/>
    <property type="match status" value="1"/>
</dbReference>
<dbReference type="InterPro" id="IPR050561">
    <property type="entry name" value="PTP"/>
</dbReference>